<dbReference type="EMBL" id="DS235882">
    <property type="protein sequence ID" value="EEB20210.1"/>
    <property type="molecule type" value="Genomic_DNA"/>
</dbReference>
<name>E0W3K4_PEDHC</name>
<evidence type="ECO:0000313" key="4">
    <source>
        <dbReference type="EnsemblMetazoa" id="PHUM605540-PA"/>
    </source>
</evidence>
<feature type="signal peptide" evidence="2">
    <location>
        <begin position="1"/>
        <end position="19"/>
    </location>
</feature>
<dbReference type="EMBL" id="AAZO01007406">
    <property type="status" value="NOT_ANNOTATED_CDS"/>
    <property type="molecule type" value="Genomic_DNA"/>
</dbReference>
<dbReference type="Proteomes" id="UP000009046">
    <property type="component" value="Unassembled WGS sequence"/>
</dbReference>
<dbReference type="VEuPathDB" id="VectorBase:PHUM605540"/>
<evidence type="ECO:0000256" key="2">
    <source>
        <dbReference type="SAM" id="SignalP"/>
    </source>
</evidence>
<feature type="region of interest" description="Disordered" evidence="1">
    <location>
        <begin position="263"/>
        <end position="329"/>
    </location>
</feature>
<sequence length="704" mass="77150">MLVLLQIVISVIAARLIHGYTINLKESEDKSSTFQRFENSNFPIQTFVRTVKNVNEGPIAGYPKVPPPNAYESGGLADDLLPPLGNEGSQFNRRLIFKRSIDQFVLPLKTDYTIRNEPLVKITPDDKITVQTTFAPTVDTVVQKLVDPKTGYPLKAQPDWAYAGGNEEILDLPIEDDRREDEKRAVDPKTGYPLVAEPGWAHAGGNEDIIDLPLEQLQQTNEQNEAVDPKTGYPLKAQPGWAYAGGNEEIIDLPLEQLQQTNEQNEAVDPKTGYPLKAQPGWAYAGGNEESLDLPLEDAQQSNEKEPVDPKTGYPLKAQPGWAYAGGNEESLDLPLEDAQQSNEKEPVDPKTGYPLKAQPGWADAGGNEEIISLPLDDVVLNENNNNNNKVDPKTGYPLVAQENWKDAGGNGNILDLPIEDSSSILLGINTRQSTDEITRRGTTIQPFGQVLGELKQQQQPKVDPKTGYPLVAQPEWFDAGGNGDILDLPLNSSEEKGKVDPKTGYPLKAESSWAFSGGDESNIDLPFEDTGNNSDGNVIIEEQQLIELKPPSIGGDYSTEFTDNLPTSFGSTGDSSTQFTKNPPFGLQPFHQVPTTQSSLLNGSSNFNGSSKPVITRFPSNGNNNFQNNFFNQRKTNELELNGGIGGIQRSHDFSKISPRNSGIFIYHNNPTSTTTTTGASGFVRPQNSLATSYHITNFFRQI</sequence>
<evidence type="ECO:0000313" key="3">
    <source>
        <dbReference type="EMBL" id="EEB20210.1"/>
    </source>
</evidence>
<dbReference type="KEGG" id="phu:Phum_PHUM605540"/>
<feature type="chain" id="PRO_5014570304" evidence="2">
    <location>
        <begin position="20"/>
        <end position="704"/>
    </location>
</feature>
<dbReference type="InParanoid" id="E0W3K4"/>
<dbReference type="GeneID" id="8239672"/>
<evidence type="ECO:0000313" key="5">
    <source>
        <dbReference type="Proteomes" id="UP000009046"/>
    </source>
</evidence>
<dbReference type="CTD" id="8239672"/>
<protein>
    <submittedName>
        <fullName evidence="3 4">Uncharacterized protein</fullName>
    </submittedName>
</protein>
<reference evidence="3" key="2">
    <citation type="submission" date="2007-04" db="EMBL/GenBank/DDBJ databases">
        <title>The genome of the human body louse.</title>
        <authorList>
            <consortium name="The Human Body Louse Genome Consortium"/>
            <person name="Kirkness E."/>
            <person name="Walenz B."/>
            <person name="Hass B."/>
            <person name="Bruggner R."/>
            <person name="Strausberg R."/>
        </authorList>
    </citation>
    <scope>NUCLEOTIDE SEQUENCE</scope>
    <source>
        <strain evidence="3">USDA</strain>
    </source>
</reference>
<dbReference type="HOGENOM" id="CLU_391973_0_0_1"/>
<keyword evidence="2" id="KW-0732">Signal</keyword>
<organism>
    <name type="scientific">Pediculus humanus subsp. corporis</name>
    <name type="common">Body louse</name>
    <dbReference type="NCBI Taxonomy" id="121224"/>
    <lineage>
        <taxon>Eukaryota</taxon>
        <taxon>Metazoa</taxon>
        <taxon>Ecdysozoa</taxon>
        <taxon>Arthropoda</taxon>
        <taxon>Hexapoda</taxon>
        <taxon>Insecta</taxon>
        <taxon>Pterygota</taxon>
        <taxon>Neoptera</taxon>
        <taxon>Paraneoptera</taxon>
        <taxon>Psocodea</taxon>
        <taxon>Troctomorpha</taxon>
        <taxon>Phthiraptera</taxon>
        <taxon>Anoplura</taxon>
        <taxon>Pediculidae</taxon>
        <taxon>Pediculus</taxon>
    </lineage>
</organism>
<dbReference type="RefSeq" id="XP_002432948.1">
    <property type="nucleotide sequence ID" value="XM_002432903.1"/>
</dbReference>
<reference evidence="4" key="3">
    <citation type="submission" date="2021-02" db="UniProtKB">
        <authorList>
            <consortium name="EnsemblMetazoa"/>
        </authorList>
    </citation>
    <scope>IDENTIFICATION</scope>
    <source>
        <strain evidence="4">USDA</strain>
    </source>
</reference>
<dbReference type="EnsemblMetazoa" id="PHUM605540-RA">
    <property type="protein sequence ID" value="PHUM605540-PA"/>
    <property type="gene ID" value="PHUM605540"/>
</dbReference>
<dbReference type="AlphaFoldDB" id="E0W3K4"/>
<evidence type="ECO:0000256" key="1">
    <source>
        <dbReference type="SAM" id="MobiDB-lite"/>
    </source>
</evidence>
<proteinExistence type="predicted"/>
<reference evidence="3" key="1">
    <citation type="submission" date="2007-04" db="EMBL/GenBank/DDBJ databases">
        <title>Annotation of Pediculus humanus corporis strain USDA.</title>
        <authorList>
            <person name="Kirkness E."/>
            <person name="Hannick L."/>
            <person name="Hass B."/>
            <person name="Bruggner R."/>
            <person name="Lawson D."/>
            <person name="Bidwell S."/>
            <person name="Joardar V."/>
            <person name="Caler E."/>
            <person name="Walenz B."/>
            <person name="Inman J."/>
            <person name="Schobel S."/>
            <person name="Galinsky K."/>
            <person name="Amedeo P."/>
            <person name="Strausberg R."/>
        </authorList>
    </citation>
    <scope>NUCLEOTIDE SEQUENCE</scope>
    <source>
        <strain evidence="3">USDA</strain>
    </source>
</reference>
<accession>E0W3K4</accession>
<gene>
    <name evidence="4" type="primary">8239672</name>
    <name evidence="3" type="ORF">Phum_PHUM605540</name>
</gene>
<keyword evidence="5" id="KW-1185">Reference proteome</keyword>